<organism evidence="6 7">
    <name type="scientific">Chromobacterium sinusclupearum</name>
    <dbReference type="NCBI Taxonomy" id="2077146"/>
    <lineage>
        <taxon>Bacteria</taxon>
        <taxon>Pseudomonadati</taxon>
        <taxon>Pseudomonadota</taxon>
        <taxon>Betaproteobacteria</taxon>
        <taxon>Neisseriales</taxon>
        <taxon>Chromobacteriaceae</taxon>
        <taxon>Chromobacterium</taxon>
    </lineage>
</organism>
<dbReference type="InterPro" id="IPR005119">
    <property type="entry name" value="LysR_subst-bd"/>
</dbReference>
<evidence type="ECO:0000256" key="4">
    <source>
        <dbReference type="ARBA" id="ARBA00023163"/>
    </source>
</evidence>
<dbReference type="GO" id="GO:0005829">
    <property type="term" value="C:cytosol"/>
    <property type="evidence" value="ECO:0007669"/>
    <property type="project" value="TreeGrafter"/>
</dbReference>
<dbReference type="SUPFAM" id="SSF53850">
    <property type="entry name" value="Periplasmic binding protein-like II"/>
    <property type="match status" value="1"/>
</dbReference>
<evidence type="ECO:0000313" key="7">
    <source>
        <dbReference type="Proteomes" id="UP000236416"/>
    </source>
</evidence>
<accession>A0A2K4MI17</accession>
<feature type="domain" description="HTH lysR-type" evidence="5">
    <location>
        <begin position="3"/>
        <end position="60"/>
    </location>
</feature>
<dbReference type="Gene3D" id="1.10.10.10">
    <property type="entry name" value="Winged helix-like DNA-binding domain superfamily/Winged helix DNA-binding domain"/>
    <property type="match status" value="1"/>
</dbReference>
<dbReference type="EMBL" id="PPTF01000107">
    <property type="protein sequence ID" value="POA96708.1"/>
    <property type="molecule type" value="Genomic_DNA"/>
</dbReference>
<dbReference type="PANTHER" id="PTHR30419">
    <property type="entry name" value="HTH-TYPE TRANSCRIPTIONAL REGULATOR YBHD"/>
    <property type="match status" value="1"/>
</dbReference>
<evidence type="ECO:0000313" key="6">
    <source>
        <dbReference type="EMBL" id="POA96708.1"/>
    </source>
</evidence>
<evidence type="ECO:0000256" key="1">
    <source>
        <dbReference type="ARBA" id="ARBA00009437"/>
    </source>
</evidence>
<evidence type="ECO:0000256" key="2">
    <source>
        <dbReference type="ARBA" id="ARBA00023015"/>
    </source>
</evidence>
<keyword evidence="4" id="KW-0804">Transcription</keyword>
<dbReference type="SUPFAM" id="SSF46785">
    <property type="entry name" value="Winged helix' DNA-binding domain"/>
    <property type="match status" value="1"/>
</dbReference>
<dbReference type="InterPro" id="IPR036390">
    <property type="entry name" value="WH_DNA-bd_sf"/>
</dbReference>
<dbReference type="CDD" id="cd08440">
    <property type="entry name" value="PBP2_LTTR_like_4"/>
    <property type="match status" value="1"/>
</dbReference>
<dbReference type="Proteomes" id="UP000236416">
    <property type="component" value="Unassembled WGS sequence"/>
</dbReference>
<reference evidence="6 7" key="1">
    <citation type="submission" date="2018-01" db="EMBL/GenBank/DDBJ databases">
        <title>Genomic Sequence of Chromobacterium MWU13-2610 from wild cranberry bogs within the Cape Cod National Seashore.</title>
        <authorList>
            <person name="O'Hara-Hanley K."/>
            <person name="Soby S."/>
            <person name="Harrison A."/>
        </authorList>
    </citation>
    <scope>NUCLEOTIDE SEQUENCE [LARGE SCALE GENOMIC DNA]</scope>
    <source>
        <strain evidence="6 7">MWU13-2610</strain>
    </source>
</reference>
<proteinExistence type="inferred from homology"/>
<comment type="caution">
    <text evidence="6">The sequence shown here is derived from an EMBL/GenBank/DDBJ whole genome shotgun (WGS) entry which is preliminary data.</text>
</comment>
<dbReference type="GO" id="GO:0003700">
    <property type="term" value="F:DNA-binding transcription factor activity"/>
    <property type="evidence" value="ECO:0007669"/>
    <property type="project" value="InterPro"/>
</dbReference>
<dbReference type="AlphaFoldDB" id="A0A2K4MI17"/>
<protein>
    <submittedName>
        <fullName evidence="6">LysR family transcriptional regulator</fullName>
    </submittedName>
</protein>
<dbReference type="InterPro" id="IPR036388">
    <property type="entry name" value="WH-like_DNA-bd_sf"/>
</dbReference>
<keyword evidence="3" id="KW-0238">DNA-binding</keyword>
<gene>
    <name evidence="6" type="ORF">C2134_20830</name>
</gene>
<keyword evidence="7" id="KW-1185">Reference proteome</keyword>
<dbReference type="InterPro" id="IPR000847">
    <property type="entry name" value="LysR_HTH_N"/>
</dbReference>
<dbReference type="InterPro" id="IPR050950">
    <property type="entry name" value="HTH-type_LysR_regulators"/>
</dbReference>
<dbReference type="PRINTS" id="PR00039">
    <property type="entry name" value="HTHLYSR"/>
</dbReference>
<dbReference type="Pfam" id="PF03466">
    <property type="entry name" value="LysR_substrate"/>
    <property type="match status" value="1"/>
</dbReference>
<dbReference type="FunFam" id="1.10.10.10:FF:000001">
    <property type="entry name" value="LysR family transcriptional regulator"/>
    <property type="match status" value="1"/>
</dbReference>
<keyword evidence="2" id="KW-0805">Transcription regulation</keyword>
<evidence type="ECO:0000259" key="5">
    <source>
        <dbReference type="PROSITE" id="PS50931"/>
    </source>
</evidence>
<comment type="similarity">
    <text evidence="1">Belongs to the LysR transcriptional regulatory family.</text>
</comment>
<dbReference type="PROSITE" id="PS50931">
    <property type="entry name" value="HTH_LYSR"/>
    <property type="match status" value="1"/>
</dbReference>
<name>A0A2K4MI17_9NEIS</name>
<sequence length="309" mass="33784">MNFTLRQLRVFRTVAEQGGFSRAGDELGLTQPAVSRAVRELEETLAVRLLDRTTREVVLTDAGRRLLTKLARALDALDEVLDAARKEGGQAMGTVHVASSPTLSASLMPAIIAASRQRYPQLSLHLQDQVQRLNVEAVKSGAVDFGLVVEPEPSDELEQEVILQDDFWLVCRSDHPLAAQAAATWRQLDGETLVLLDGSSGSRPLIDQLLQRHEVNCPVAQQLGHSNSVFRMVAAGIGVSVSPGLAMPFPAGCDLLARPLLPRESRRIVLIRRRNRTLSPAAESLWRLVLEMRAELQRLAREASGDSAG</sequence>
<dbReference type="PANTHER" id="PTHR30419:SF14">
    <property type="entry name" value="LYSR FAMILY TRANSCRIPTIONAL REGULATOR"/>
    <property type="match status" value="1"/>
</dbReference>
<dbReference type="Gene3D" id="3.40.190.290">
    <property type="match status" value="1"/>
</dbReference>
<dbReference type="GO" id="GO:0003677">
    <property type="term" value="F:DNA binding"/>
    <property type="evidence" value="ECO:0007669"/>
    <property type="project" value="UniProtKB-KW"/>
</dbReference>
<evidence type="ECO:0000256" key="3">
    <source>
        <dbReference type="ARBA" id="ARBA00023125"/>
    </source>
</evidence>
<dbReference type="Pfam" id="PF00126">
    <property type="entry name" value="HTH_1"/>
    <property type="match status" value="1"/>
</dbReference>